<dbReference type="STRING" id="984486.A0A1E3QPE8"/>
<dbReference type="EMBL" id="KV454432">
    <property type="protein sequence ID" value="ODQ79518.1"/>
    <property type="molecule type" value="Genomic_DNA"/>
</dbReference>
<sequence>MDAIIAQLTNGAAIGTGIKKLTPAAAKLLGGTIPPFLILLTLGQQNALFGSYPDHKDVAPLAIFTAAFGIFFLAHLGIWAINTSRGHKFHVSLGLAFYNLVRTLGFGFRIGWGLDIMLVNFGLASEVFLIAAPVILVSCNLILAQRIFTWRHPVGGNSAIFWTFMNASYASVVGVVIMSVVSGVVPYIYYLSERRYTMCKNVFRVAAILNCVYVASTVSLILLAYVFKPTTKDKNITVYQPWWLDSFSTFHFVPKGAAKEAERTFMARDHHSRYAVRVIAAHQQHYNTVEESSDVPDRSRPNLSTNHSIVIVTVTTFFLLLAVIFRTIACFGNKTKATETWVHHPVLMYVMWGALEVLINVIYLVFRVDLRFYKPDRLPKDVQVQTGIQTPSEPYGQHEYSNEKLVSHLHEVTNVGRISSAEKERVSQNSQMYV</sequence>
<keyword evidence="1" id="KW-0812">Transmembrane</keyword>
<dbReference type="RefSeq" id="XP_018984846.1">
    <property type="nucleotide sequence ID" value="XM_019129073.1"/>
</dbReference>
<feature type="transmembrane region" description="Helical" evidence="1">
    <location>
        <begin position="164"/>
        <end position="190"/>
    </location>
</feature>
<dbReference type="InterPro" id="IPR021460">
    <property type="entry name" value="DUF3112"/>
</dbReference>
<keyword evidence="1" id="KW-0472">Membrane</keyword>
<feature type="transmembrane region" description="Helical" evidence="1">
    <location>
        <begin position="93"/>
        <end position="112"/>
    </location>
</feature>
<dbReference type="GeneID" id="30146926"/>
<dbReference type="OrthoDB" id="3357002at2759"/>
<feature type="transmembrane region" description="Helical" evidence="1">
    <location>
        <begin position="118"/>
        <end position="143"/>
    </location>
</feature>
<proteinExistence type="predicted"/>
<organism evidence="2 3">
    <name type="scientific">Babjeviella inositovora NRRL Y-12698</name>
    <dbReference type="NCBI Taxonomy" id="984486"/>
    <lineage>
        <taxon>Eukaryota</taxon>
        <taxon>Fungi</taxon>
        <taxon>Dikarya</taxon>
        <taxon>Ascomycota</taxon>
        <taxon>Saccharomycotina</taxon>
        <taxon>Pichiomycetes</taxon>
        <taxon>Serinales incertae sedis</taxon>
        <taxon>Babjeviella</taxon>
    </lineage>
</organism>
<name>A0A1E3QPE8_9ASCO</name>
<protein>
    <submittedName>
        <fullName evidence="2">Uncharacterized protein</fullName>
    </submittedName>
</protein>
<dbReference type="Proteomes" id="UP000094336">
    <property type="component" value="Unassembled WGS sequence"/>
</dbReference>
<gene>
    <name evidence="2" type="ORF">BABINDRAFT_161909</name>
</gene>
<feature type="transmembrane region" description="Helical" evidence="1">
    <location>
        <begin position="349"/>
        <end position="370"/>
    </location>
</feature>
<evidence type="ECO:0000313" key="2">
    <source>
        <dbReference type="EMBL" id="ODQ79518.1"/>
    </source>
</evidence>
<feature type="transmembrane region" description="Helical" evidence="1">
    <location>
        <begin position="308"/>
        <end position="329"/>
    </location>
</feature>
<accession>A0A1E3QPE8</accession>
<feature type="transmembrane region" description="Helical" evidence="1">
    <location>
        <begin position="58"/>
        <end position="81"/>
    </location>
</feature>
<reference evidence="3" key="1">
    <citation type="submission" date="2016-05" db="EMBL/GenBank/DDBJ databases">
        <title>Comparative genomics of biotechnologically important yeasts.</title>
        <authorList>
            <consortium name="DOE Joint Genome Institute"/>
            <person name="Riley R."/>
            <person name="Haridas S."/>
            <person name="Wolfe K.H."/>
            <person name="Lopes M.R."/>
            <person name="Hittinger C.T."/>
            <person name="Goker M."/>
            <person name="Salamov A."/>
            <person name="Wisecaver J."/>
            <person name="Long T.M."/>
            <person name="Aerts A.L."/>
            <person name="Barry K."/>
            <person name="Choi C."/>
            <person name="Clum A."/>
            <person name="Coughlan A.Y."/>
            <person name="Deshpande S."/>
            <person name="Douglass A.P."/>
            <person name="Hanson S.J."/>
            <person name="Klenk H.-P."/>
            <person name="Labutti K."/>
            <person name="Lapidus A."/>
            <person name="Lindquist E."/>
            <person name="Lipzen A."/>
            <person name="Meier-Kolthoff J.P."/>
            <person name="Ohm R.A."/>
            <person name="Otillar R.P."/>
            <person name="Pangilinan J."/>
            <person name="Peng Y."/>
            <person name="Rokas A."/>
            <person name="Rosa C.A."/>
            <person name="Scheuner C."/>
            <person name="Sibirny A.A."/>
            <person name="Slot J.C."/>
            <person name="Stielow J.B."/>
            <person name="Sun H."/>
            <person name="Kurtzman C.P."/>
            <person name="Blackwell M."/>
            <person name="Grigoriev I.V."/>
            <person name="Jeffries T.W."/>
        </authorList>
    </citation>
    <scope>NUCLEOTIDE SEQUENCE [LARGE SCALE GENOMIC DNA]</scope>
    <source>
        <strain evidence="3">NRRL Y-12698</strain>
    </source>
</reference>
<feature type="transmembrane region" description="Helical" evidence="1">
    <location>
        <begin position="202"/>
        <end position="227"/>
    </location>
</feature>
<dbReference type="Pfam" id="PF11309">
    <property type="entry name" value="DUF3112"/>
    <property type="match status" value="1"/>
</dbReference>
<keyword evidence="3" id="KW-1185">Reference proteome</keyword>
<evidence type="ECO:0000256" key="1">
    <source>
        <dbReference type="SAM" id="Phobius"/>
    </source>
</evidence>
<evidence type="ECO:0000313" key="3">
    <source>
        <dbReference type="Proteomes" id="UP000094336"/>
    </source>
</evidence>
<keyword evidence="1" id="KW-1133">Transmembrane helix</keyword>
<dbReference type="PANTHER" id="PTHR35184">
    <property type="entry name" value="YALI0C10208P"/>
    <property type="match status" value="1"/>
</dbReference>
<dbReference type="PANTHER" id="PTHR35184:SF1">
    <property type="entry name" value="INTEGRAL MEMBRANE PROTEIN"/>
    <property type="match status" value="1"/>
</dbReference>
<dbReference type="AlphaFoldDB" id="A0A1E3QPE8"/>